<keyword evidence="4" id="KW-0460">Magnesium</keyword>
<protein>
    <submittedName>
        <fullName evidence="6">Geranylgeranyl diphosphate synthase</fullName>
        <ecNumber evidence="6">2.5.1.29</ecNumber>
    </submittedName>
</protein>
<dbReference type="InterPro" id="IPR000092">
    <property type="entry name" value="Polyprenyl_synt"/>
</dbReference>
<evidence type="ECO:0000313" key="6">
    <source>
        <dbReference type="EMBL" id="OIR13594.1"/>
    </source>
</evidence>
<organism evidence="6">
    <name type="scientific">mine drainage metagenome</name>
    <dbReference type="NCBI Taxonomy" id="410659"/>
    <lineage>
        <taxon>unclassified sequences</taxon>
        <taxon>metagenomes</taxon>
        <taxon>ecological metagenomes</taxon>
    </lineage>
</organism>
<dbReference type="EC" id="2.5.1.29" evidence="6"/>
<comment type="cofactor">
    <cofactor evidence="1">
        <name>Mg(2+)</name>
        <dbReference type="ChEBI" id="CHEBI:18420"/>
    </cofactor>
</comment>
<sequence>MDFLSIRQRLSQALIDLAPRDRSGDPGLNAAILRATSNPGGLVRAALAYESSLERGLGETEAEAIACGIEYFHLASLILDDLPCMDDASTRRGRPCLHREHGEGAAILVSLTLISRAYTLLGAATAGLPERDRLACQTLIDQALGARGLAGGQAADLSHSAGIRNARDTARIALRKTGGLFILALLLPAIAGGATSRERSALRAIAVYWSLAYQALDDARDLVSSDAASGKSTGRDRLLGRPNLALVLGLPAARLRALRLAGLAERRIAGLAASGLGWSFLAEFQRVRFRPSGAGAQAA</sequence>
<evidence type="ECO:0000256" key="4">
    <source>
        <dbReference type="ARBA" id="ARBA00022842"/>
    </source>
</evidence>
<evidence type="ECO:0000256" key="2">
    <source>
        <dbReference type="ARBA" id="ARBA00022679"/>
    </source>
</evidence>
<keyword evidence="3" id="KW-0479">Metal-binding</keyword>
<dbReference type="SUPFAM" id="SSF48576">
    <property type="entry name" value="Terpenoid synthases"/>
    <property type="match status" value="1"/>
</dbReference>
<dbReference type="InterPro" id="IPR008949">
    <property type="entry name" value="Isoprenoid_synthase_dom_sf"/>
</dbReference>
<dbReference type="EMBL" id="MLJW01000014">
    <property type="protein sequence ID" value="OIR13594.1"/>
    <property type="molecule type" value="Genomic_DNA"/>
</dbReference>
<name>A0A1J5SYD6_9ZZZZ</name>
<comment type="caution">
    <text evidence="6">The sequence shown here is derived from an EMBL/GenBank/DDBJ whole genome shotgun (WGS) entry which is preliminary data.</text>
</comment>
<evidence type="ECO:0000256" key="3">
    <source>
        <dbReference type="ARBA" id="ARBA00022723"/>
    </source>
</evidence>
<dbReference type="PANTHER" id="PTHR43281">
    <property type="entry name" value="FARNESYL DIPHOSPHATE SYNTHASE"/>
    <property type="match status" value="1"/>
</dbReference>
<evidence type="ECO:0000256" key="5">
    <source>
        <dbReference type="ARBA" id="ARBA00023229"/>
    </source>
</evidence>
<dbReference type="GO" id="GO:0008299">
    <property type="term" value="P:isoprenoid biosynthetic process"/>
    <property type="evidence" value="ECO:0007669"/>
    <property type="project" value="UniProtKB-KW"/>
</dbReference>
<proteinExistence type="predicted"/>
<dbReference type="PROSITE" id="PS00723">
    <property type="entry name" value="POLYPRENYL_SYNTHASE_1"/>
    <property type="match status" value="1"/>
</dbReference>
<dbReference type="Pfam" id="PF00348">
    <property type="entry name" value="polyprenyl_synt"/>
    <property type="match status" value="1"/>
</dbReference>
<dbReference type="InterPro" id="IPR033749">
    <property type="entry name" value="Polyprenyl_synt_CS"/>
</dbReference>
<keyword evidence="5" id="KW-0414">Isoprene biosynthesis</keyword>
<dbReference type="SFLD" id="SFLDS00005">
    <property type="entry name" value="Isoprenoid_Synthase_Type_I"/>
    <property type="match status" value="1"/>
</dbReference>
<reference evidence="6" key="1">
    <citation type="submission" date="2016-10" db="EMBL/GenBank/DDBJ databases">
        <title>Sequence of Gallionella enrichment culture.</title>
        <authorList>
            <person name="Poehlein A."/>
            <person name="Muehling M."/>
            <person name="Daniel R."/>
        </authorList>
    </citation>
    <scope>NUCLEOTIDE SEQUENCE</scope>
</reference>
<dbReference type="PANTHER" id="PTHR43281:SF1">
    <property type="entry name" value="FARNESYL DIPHOSPHATE SYNTHASE"/>
    <property type="match status" value="1"/>
</dbReference>
<dbReference type="Gene3D" id="1.10.600.10">
    <property type="entry name" value="Farnesyl Diphosphate Synthase"/>
    <property type="match status" value="1"/>
</dbReference>
<accession>A0A1J5SYD6</accession>
<evidence type="ECO:0000256" key="1">
    <source>
        <dbReference type="ARBA" id="ARBA00001946"/>
    </source>
</evidence>
<keyword evidence="2 6" id="KW-0808">Transferase</keyword>
<dbReference type="GO" id="GO:0004311">
    <property type="term" value="F:geranylgeranyl diphosphate synthase activity"/>
    <property type="evidence" value="ECO:0007669"/>
    <property type="project" value="UniProtKB-EC"/>
</dbReference>
<dbReference type="AlphaFoldDB" id="A0A1J5SYD6"/>
<dbReference type="GO" id="GO:0046872">
    <property type="term" value="F:metal ion binding"/>
    <property type="evidence" value="ECO:0007669"/>
    <property type="project" value="UniProtKB-KW"/>
</dbReference>
<gene>
    <name evidence="6" type="primary">crtE</name>
    <name evidence="6" type="ORF">GALL_54130</name>
</gene>